<gene>
    <name evidence="1" type="primary">Acey_s0002.g831</name>
    <name evidence="1" type="ORF">Y032_0002g831</name>
</gene>
<sequence>MGLTPFEFKQMGVTDGPSAPIRAIWLRPSFPHDDTHRSAKFRQLCRENHVTVERYAWRGRCGRTRWQGKLSYWPIRDLC</sequence>
<organism evidence="1 2">
    <name type="scientific">Ancylostoma ceylanicum</name>
    <dbReference type="NCBI Taxonomy" id="53326"/>
    <lineage>
        <taxon>Eukaryota</taxon>
        <taxon>Metazoa</taxon>
        <taxon>Ecdysozoa</taxon>
        <taxon>Nematoda</taxon>
        <taxon>Chromadorea</taxon>
        <taxon>Rhabditida</taxon>
        <taxon>Rhabditina</taxon>
        <taxon>Rhabditomorpha</taxon>
        <taxon>Strongyloidea</taxon>
        <taxon>Ancylostomatidae</taxon>
        <taxon>Ancylostomatinae</taxon>
        <taxon>Ancylostoma</taxon>
    </lineage>
</organism>
<dbReference type="Proteomes" id="UP000024635">
    <property type="component" value="Unassembled WGS sequence"/>
</dbReference>
<dbReference type="EMBL" id="JARK01001338">
    <property type="protein sequence ID" value="EYC33501.1"/>
    <property type="molecule type" value="Genomic_DNA"/>
</dbReference>
<comment type="caution">
    <text evidence="1">The sequence shown here is derived from an EMBL/GenBank/DDBJ whole genome shotgun (WGS) entry which is preliminary data.</text>
</comment>
<name>A0A016W1P3_9BILA</name>
<protein>
    <submittedName>
        <fullName evidence="1">Uncharacterized protein</fullName>
    </submittedName>
</protein>
<evidence type="ECO:0000313" key="1">
    <source>
        <dbReference type="EMBL" id="EYC33501.1"/>
    </source>
</evidence>
<accession>A0A016W1P3</accession>
<reference evidence="2" key="1">
    <citation type="journal article" date="2015" name="Nat. Genet.">
        <title>The genome and transcriptome of the zoonotic hookworm Ancylostoma ceylanicum identify infection-specific gene families.</title>
        <authorList>
            <person name="Schwarz E.M."/>
            <person name="Hu Y."/>
            <person name="Antoshechkin I."/>
            <person name="Miller M.M."/>
            <person name="Sternberg P.W."/>
            <person name="Aroian R.V."/>
        </authorList>
    </citation>
    <scope>NUCLEOTIDE SEQUENCE</scope>
    <source>
        <strain evidence="2">HY135</strain>
    </source>
</reference>
<keyword evidence="2" id="KW-1185">Reference proteome</keyword>
<dbReference type="AlphaFoldDB" id="A0A016W1P3"/>
<evidence type="ECO:0000313" key="2">
    <source>
        <dbReference type="Proteomes" id="UP000024635"/>
    </source>
</evidence>
<proteinExistence type="predicted"/>